<proteinExistence type="predicted"/>
<name>A0ACC3BJC7_PYRYE</name>
<gene>
    <name evidence="1" type="ORF">I4F81_000684</name>
</gene>
<reference evidence="1" key="1">
    <citation type="submission" date="2019-11" db="EMBL/GenBank/DDBJ databases">
        <title>Nori genome reveals adaptations in red seaweeds to the harsh intertidal environment.</title>
        <authorList>
            <person name="Wang D."/>
            <person name="Mao Y."/>
        </authorList>
    </citation>
    <scope>NUCLEOTIDE SEQUENCE</scope>
    <source>
        <tissue evidence="1">Gametophyte</tissue>
    </source>
</reference>
<dbReference type="EMBL" id="CM020618">
    <property type="protein sequence ID" value="KAK1858070.1"/>
    <property type="molecule type" value="Genomic_DNA"/>
</dbReference>
<comment type="caution">
    <text evidence="1">The sequence shown here is derived from an EMBL/GenBank/DDBJ whole genome shotgun (WGS) entry which is preliminary data.</text>
</comment>
<dbReference type="Proteomes" id="UP000798662">
    <property type="component" value="Chromosome 1"/>
</dbReference>
<protein>
    <submittedName>
        <fullName evidence="1">Uncharacterized protein</fullName>
    </submittedName>
</protein>
<accession>A0ACC3BJC7</accession>
<keyword evidence="2" id="KW-1185">Reference proteome</keyword>
<evidence type="ECO:0000313" key="2">
    <source>
        <dbReference type="Proteomes" id="UP000798662"/>
    </source>
</evidence>
<sequence length="1246" mass="136406">MRRFESPVSARVVGDPNGGSRAIDVRSGSSKLDIAILWVSARGGVLCSCFGGTQNAMLLSASSRSTKCCHTAALSKALATSSVSHDEFNRRMRLRADAKDFTIHEVRNASSVIWAVLYHSVFSVVTFSAANVALCVAPSCRRFRGRCGHVREARSHIGPDGFNDAIFGSSLKAVKARKELKKPASRVRARVINNEEEDEGVDSLPSDTLWVGRWRCDSTTCKKVVEYDGNADGILSTRRRNKDKEWLLFTRGVIDKLVSFIISGRTTYTAATRHLCADVRAFTLRRQDVVKLGTAAIKTFRIPPEMGRCPLCGPDPDFLVINAQALGCTDHLDTHPLRPTENCPVLDIPAAKMCIIETASLRAAINKVLRSLRLDADGDVVLGGKGPAASLPTETWRDIKGICAPNFQRYPRADDGVWICVRLFLQAMLTEAAMSIFWRKDEERVTLLGNTMRVNGSGTWREVLDVVEDVGFLAGFMGRFADEMDEDVRLRKAVGELLLATVAIEQLVDEQFDKMSDSDAVKARGWRNAEYCRRWKHAPAPFEYKTWRAEQALLGNADEDDPLLSYEFFACLPRVRPGISDSEATKRRVGYKGRDRHVADIEGDGDACGKPFFVKTGLTQGVFNVVCPHVITYGFRCLLRAESVGDALSVILERFPRLPPVIFYDVACKIDKNSMRRVRTIFRQQGVRCILDRPHSITHSCSPVYMPDESLGTTSGVATQAAEVSHSISVVHRTSLAYMSAATYMVHRMVQVAFMNLRKLYRLHTSDVKAESDHVPLAPCFRSKILHQCERAAVCASPRPVAVVGADGNAAQEGEDMLCVAAVKDFVPDESLAAHVSADDGGLGTSNGDSELDSFLAVVVGTLGHREAREKVGEVAATPSTSTRATRTAGMARIADALAAHEKWAERELPAAATPLATTFVSAKLRRLLAAIICSKSSVAVRPSNKGRIRLLLSDLRRLCGSSWLEDELVNSFVALINDRAKQLSSGSAAAFEGLDEPNRRSMPRTCMFNTFFMSLLSARVGCYEYTSVRRWGLKMGLDLAAVNTILVPVNLRRTHWVLASIDVKNRSFTYYDSFGSPDSSSVVHTLRRWLCDEVRARVGDDAVAAWDVFSWPLRDSAGLPRQLDGTSRGVFTLAAADWISLGMPLAFEQTDMPTLRCRVALSLFFEDLRCSAGLSPSGGECSASSGDDDASDEDIPTYLESSGGDSDDDAEQDTRVDDRAGDIERVEIASSAGEGAAEVSAGGQL</sequence>
<evidence type="ECO:0000313" key="1">
    <source>
        <dbReference type="EMBL" id="KAK1858070.1"/>
    </source>
</evidence>
<organism evidence="1 2">
    <name type="scientific">Pyropia yezoensis</name>
    <name type="common">Susabi-nori</name>
    <name type="synonym">Porphyra yezoensis</name>
    <dbReference type="NCBI Taxonomy" id="2788"/>
    <lineage>
        <taxon>Eukaryota</taxon>
        <taxon>Rhodophyta</taxon>
        <taxon>Bangiophyceae</taxon>
        <taxon>Bangiales</taxon>
        <taxon>Bangiaceae</taxon>
        <taxon>Pyropia</taxon>
    </lineage>
</organism>